<keyword evidence="3" id="KW-1185">Reference proteome</keyword>
<reference evidence="2 3" key="1">
    <citation type="submission" date="2019-03" db="EMBL/GenBank/DDBJ databases">
        <title>Genomics of glacier-inhabiting Cryobacterium strains.</title>
        <authorList>
            <person name="Liu Q."/>
            <person name="Xin Y.-H."/>
        </authorList>
    </citation>
    <scope>NUCLEOTIDE SEQUENCE [LARGE SCALE GENOMIC DNA]</scope>
    <source>
        <strain evidence="2 3">Hh4</strain>
    </source>
</reference>
<dbReference type="SUPFAM" id="SSF159888">
    <property type="entry name" value="YdhG-like"/>
    <property type="match status" value="1"/>
</dbReference>
<name>A0A4R9BBL0_9MICO</name>
<accession>A0A4R9BBL0</accession>
<proteinExistence type="predicted"/>
<feature type="domain" description="YdhG-like" evidence="1">
    <location>
        <begin position="22"/>
        <end position="131"/>
    </location>
</feature>
<dbReference type="Proteomes" id="UP000298313">
    <property type="component" value="Unassembled WGS sequence"/>
</dbReference>
<dbReference type="InterPro" id="IPR014922">
    <property type="entry name" value="YdhG-like"/>
</dbReference>
<organism evidence="2 3">
    <name type="scientific">Cryobacterium fucosi</name>
    <dbReference type="NCBI Taxonomy" id="1259157"/>
    <lineage>
        <taxon>Bacteria</taxon>
        <taxon>Bacillati</taxon>
        <taxon>Actinomycetota</taxon>
        <taxon>Actinomycetes</taxon>
        <taxon>Micrococcales</taxon>
        <taxon>Microbacteriaceae</taxon>
        <taxon>Cryobacterium</taxon>
    </lineage>
</organism>
<evidence type="ECO:0000259" key="1">
    <source>
        <dbReference type="Pfam" id="PF08818"/>
    </source>
</evidence>
<dbReference type="AlphaFoldDB" id="A0A4R9BBL0"/>
<comment type="caution">
    <text evidence="2">The sequence shown here is derived from an EMBL/GenBank/DDBJ whole genome shotgun (WGS) entry which is preliminary data.</text>
</comment>
<gene>
    <name evidence="2" type="ORF">E3T48_05030</name>
</gene>
<dbReference type="Gene3D" id="3.90.1150.200">
    <property type="match status" value="1"/>
</dbReference>
<evidence type="ECO:0000313" key="2">
    <source>
        <dbReference type="EMBL" id="TFD80187.1"/>
    </source>
</evidence>
<dbReference type="OrthoDB" id="9813231at2"/>
<evidence type="ECO:0000313" key="3">
    <source>
        <dbReference type="Proteomes" id="UP000298313"/>
    </source>
</evidence>
<sequence length="170" mass="18531">MSTEPVPAEVENYFADLEPDQRAVLYPVIDTVRDAMPPGYALGMYWGMPGWVIPLETYPNTYNGRPLAYVSVAAQKNYNSLYLMGLYGDPAADAAFRAEWAATGRMLNMGKSCLRFKTLADVDLGIIARTVASIPVDRYLATYQRIRPASATAATRAATRDPAPGATATQ</sequence>
<protein>
    <submittedName>
        <fullName evidence="2">DUF1801 domain-containing protein</fullName>
    </submittedName>
</protein>
<dbReference type="EMBL" id="SOHH01000047">
    <property type="protein sequence ID" value="TFD80187.1"/>
    <property type="molecule type" value="Genomic_DNA"/>
</dbReference>
<dbReference type="RefSeq" id="WP_134522735.1">
    <property type="nucleotide sequence ID" value="NZ_SOHH01000047.1"/>
</dbReference>
<dbReference type="Pfam" id="PF08818">
    <property type="entry name" value="DUF1801"/>
    <property type="match status" value="1"/>
</dbReference>